<feature type="chain" id="PRO_5011621677" description="DUF4124 domain-containing protein" evidence="2">
    <location>
        <begin position="20"/>
        <end position="172"/>
    </location>
</feature>
<dbReference type="EMBL" id="FNNZ01000015">
    <property type="protein sequence ID" value="SDX15597.1"/>
    <property type="molecule type" value="Genomic_DNA"/>
</dbReference>
<dbReference type="InterPro" id="IPR025392">
    <property type="entry name" value="DUF4124"/>
</dbReference>
<evidence type="ECO:0000256" key="1">
    <source>
        <dbReference type="SAM" id="MobiDB-lite"/>
    </source>
</evidence>
<organism evidence="4 5">
    <name type="scientific">Thiocapsa roseopersicina</name>
    <dbReference type="NCBI Taxonomy" id="1058"/>
    <lineage>
        <taxon>Bacteria</taxon>
        <taxon>Pseudomonadati</taxon>
        <taxon>Pseudomonadota</taxon>
        <taxon>Gammaproteobacteria</taxon>
        <taxon>Chromatiales</taxon>
        <taxon>Chromatiaceae</taxon>
        <taxon>Thiocapsa</taxon>
    </lineage>
</organism>
<feature type="signal peptide" evidence="2">
    <location>
        <begin position="1"/>
        <end position="19"/>
    </location>
</feature>
<keyword evidence="5" id="KW-1185">Reference proteome</keyword>
<dbReference type="OrthoDB" id="7062774at2"/>
<evidence type="ECO:0000313" key="5">
    <source>
        <dbReference type="Proteomes" id="UP000198816"/>
    </source>
</evidence>
<accession>A0A1H2ZE40</accession>
<gene>
    <name evidence="4" type="ORF">SAMN05421783_11585</name>
</gene>
<name>A0A1H2ZE40_THIRO</name>
<evidence type="ECO:0000259" key="3">
    <source>
        <dbReference type="Pfam" id="PF13511"/>
    </source>
</evidence>
<evidence type="ECO:0000256" key="2">
    <source>
        <dbReference type="SAM" id="SignalP"/>
    </source>
</evidence>
<feature type="region of interest" description="Disordered" evidence="1">
    <location>
        <begin position="35"/>
        <end position="64"/>
    </location>
</feature>
<feature type="domain" description="DUF4124" evidence="3">
    <location>
        <begin position="9"/>
        <end position="61"/>
    </location>
</feature>
<dbReference type="AlphaFoldDB" id="A0A1H2ZE40"/>
<dbReference type="RefSeq" id="WP_093034244.1">
    <property type="nucleotide sequence ID" value="NZ_FNNZ01000015.1"/>
</dbReference>
<dbReference type="STRING" id="1058.SAMN05421783_11585"/>
<keyword evidence="2" id="KW-0732">Signal</keyword>
<dbReference type="Pfam" id="PF13511">
    <property type="entry name" value="DUF4124"/>
    <property type="match status" value="1"/>
</dbReference>
<proteinExistence type="predicted"/>
<sequence>MIKYLFVVLVFFAPQGSSAEIFRWVDADGRTHFSDRRPPDAAVQRVVPDTGPAGDSAPKGAAPAGDEPFLGPYAAFDILAPTTGAVLIQPTDILDVQLLLEPPLLDGHRLDLVLDDRAVAIEAGSTGFQIQGVGFQAHRIQARVLNALGTVVASTQLLDVELRQSAPPGALP</sequence>
<evidence type="ECO:0000313" key="4">
    <source>
        <dbReference type="EMBL" id="SDX15597.1"/>
    </source>
</evidence>
<protein>
    <recommendedName>
        <fullName evidence="3">DUF4124 domain-containing protein</fullName>
    </recommendedName>
</protein>
<reference evidence="5" key="1">
    <citation type="submission" date="2016-10" db="EMBL/GenBank/DDBJ databases">
        <authorList>
            <person name="Varghese N."/>
            <person name="Submissions S."/>
        </authorList>
    </citation>
    <scope>NUCLEOTIDE SEQUENCE [LARGE SCALE GENOMIC DNA]</scope>
    <source>
        <strain evidence="5">DSM 217</strain>
    </source>
</reference>
<dbReference type="Proteomes" id="UP000198816">
    <property type="component" value="Unassembled WGS sequence"/>
</dbReference>